<comment type="caution">
    <text evidence="1">The sequence shown here is derived from an EMBL/GenBank/DDBJ whole genome shotgun (WGS) entry which is preliminary data.</text>
</comment>
<gene>
    <name evidence="1" type="ORF">S01H4_27900</name>
</gene>
<protein>
    <submittedName>
        <fullName evidence="1">Uncharacterized protein</fullName>
    </submittedName>
</protein>
<feature type="non-terminal residue" evidence="1">
    <location>
        <position position="1"/>
    </location>
</feature>
<proteinExistence type="predicted"/>
<accession>X1BH46</accession>
<organism evidence="1">
    <name type="scientific">marine sediment metagenome</name>
    <dbReference type="NCBI Taxonomy" id="412755"/>
    <lineage>
        <taxon>unclassified sequences</taxon>
        <taxon>metagenomes</taxon>
        <taxon>ecological metagenomes</taxon>
    </lineage>
</organism>
<sequence>LYNRDPYVKYRREMEAGNIGKLKYCSTCLIPASRLVRDTEATNAEDLGS</sequence>
<name>X1BH46_9ZZZZ</name>
<evidence type="ECO:0000313" key="1">
    <source>
        <dbReference type="EMBL" id="GAG80492.1"/>
    </source>
</evidence>
<dbReference type="EMBL" id="BART01013734">
    <property type="protein sequence ID" value="GAG80492.1"/>
    <property type="molecule type" value="Genomic_DNA"/>
</dbReference>
<reference evidence="1" key="1">
    <citation type="journal article" date="2014" name="Front. Microbiol.">
        <title>High frequency of phylogenetically diverse reductive dehalogenase-homologous genes in deep subseafloor sedimentary metagenomes.</title>
        <authorList>
            <person name="Kawai M."/>
            <person name="Futagami T."/>
            <person name="Toyoda A."/>
            <person name="Takaki Y."/>
            <person name="Nishi S."/>
            <person name="Hori S."/>
            <person name="Arai W."/>
            <person name="Tsubouchi T."/>
            <person name="Morono Y."/>
            <person name="Uchiyama I."/>
            <person name="Ito T."/>
            <person name="Fujiyama A."/>
            <person name="Inagaki F."/>
            <person name="Takami H."/>
        </authorList>
    </citation>
    <scope>NUCLEOTIDE SEQUENCE</scope>
    <source>
        <strain evidence="1">Expedition CK06-06</strain>
    </source>
</reference>
<dbReference type="AlphaFoldDB" id="X1BH46"/>